<organism evidence="1 2">
    <name type="scientific">Zalaria obscura</name>
    <dbReference type="NCBI Taxonomy" id="2024903"/>
    <lineage>
        <taxon>Eukaryota</taxon>
        <taxon>Fungi</taxon>
        <taxon>Dikarya</taxon>
        <taxon>Ascomycota</taxon>
        <taxon>Pezizomycotina</taxon>
        <taxon>Dothideomycetes</taxon>
        <taxon>Dothideomycetidae</taxon>
        <taxon>Dothideales</taxon>
        <taxon>Zalariaceae</taxon>
        <taxon>Zalaria</taxon>
    </lineage>
</organism>
<accession>A0ACC3SAB5</accession>
<gene>
    <name evidence="1" type="primary">SWA2</name>
    <name evidence="1" type="ORF">M8818_005285</name>
</gene>
<comment type="caution">
    <text evidence="1">The sequence shown here is derived from an EMBL/GenBank/DDBJ whole genome shotgun (WGS) entry which is preliminary data.</text>
</comment>
<protein>
    <submittedName>
        <fullName evidence="1">Auxilin-like clathrin-binding protein required for normal clathrin function</fullName>
    </submittedName>
</protein>
<evidence type="ECO:0000313" key="1">
    <source>
        <dbReference type="EMBL" id="KAK8203394.1"/>
    </source>
</evidence>
<proteinExistence type="predicted"/>
<dbReference type="EMBL" id="JAMKPW020000030">
    <property type="protein sequence ID" value="KAK8203394.1"/>
    <property type="molecule type" value="Genomic_DNA"/>
</dbReference>
<name>A0ACC3SAB5_9PEZI</name>
<sequence>MDDLSGLDWNAASRSNNKPPTPAYNYSGFSATTASPAFSTTPVPQNLSRPSSTLNGSKPPAKLPSPANDSFSNLLSLNSNKGPNNLTLQERQRQLLEEKRKQEVEQRKRLDSQFASDDTRFWDNLGSGKGTPEPRAGTHAGNGKIVSSQSPETEDDILAAFNSAAPVDKSSHFPPPPSASASGRGTPATAQSNGLGSVQNGGNDGIIDDDDDPFGLGAMPERRTARSGHPTQQTDDDDILGDLGKPVTAKAPSRAPVDEALDVSDRSVSPQRTTGADPRDHAIAELVDMGFPADRSRLALQDTNGNVQAAVGWLLNQAHEESRQKARGGQSTDGRGTPAGNGGSQARTSSQRRGQEPLESAVPAWMRQDGRSSSSQRRQDSNSPAPEKDVAHLASEFGSTFLKSANSLWKTGQKRLQKTMAEFQQEGGDPSQPKWMREASADSQRSTSRRPEAAERALPPRHAQQPADITDEAVLLEMGDARPQKPTRPTATSRFAAEGPPSRGRSPAHDLPDRTAPQPRFMQQHPVQDKRPATKLSRQEVEAQSAQAYVSPARRKKATPQPAPPPEPEIDLFSPAPSAPSSRPPPPKPSQQPTTSSRPTPSPQPPRPKPAPRATPPLNPLALQQSTQHRLAGTEAFKRGDYAHAHASYTSALTALPPSHPIRIILLSNRALTALKTGDPKAAIADADAAIALIGPGKGEGEVIELGAQGGGVKEIKEFYGKALMRKAEALEGTEKWTEAASVWRACVEAGVGGAVSARGRDRCEKAAGAAGTAAKAPSAPASRPASTRPARATTGKAKPAGHLVKPRPSRPAVTAAASAAAVQKLREANAAAEKADDEKFLLSDAVEAKMAAWKGGKSDNLRALLGSLDSVLWPEAGWRKVGMGDLVVPGRCKVVYMRAIGKVHPDKIPQTATTEQRMISASVFATLNEAWDKFKTDNGL</sequence>
<reference evidence="1" key="1">
    <citation type="submission" date="2024-02" db="EMBL/GenBank/DDBJ databases">
        <title>Metagenome Assembled Genome of Zalaria obscura JY119.</title>
        <authorList>
            <person name="Vighnesh L."/>
            <person name="Jagadeeshwari U."/>
            <person name="Venkata Ramana C."/>
            <person name="Sasikala C."/>
        </authorList>
    </citation>
    <scope>NUCLEOTIDE SEQUENCE</scope>
    <source>
        <strain evidence="1">JY119</strain>
    </source>
</reference>
<dbReference type="Proteomes" id="UP001320706">
    <property type="component" value="Unassembled WGS sequence"/>
</dbReference>
<evidence type="ECO:0000313" key="2">
    <source>
        <dbReference type="Proteomes" id="UP001320706"/>
    </source>
</evidence>
<keyword evidence="2" id="KW-1185">Reference proteome</keyword>